<name>A0A9Q1FNV8_SYNKA</name>
<comment type="caution">
    <text evidence="1">The sequence shown here is derived from an EMBL/GenBank/DDBJ whole genome shotgun (WGS) entry which is preliminary data.</text>
</comment>
<dbReference type="AlphaFoldDB" id="A0A9Q1FNV8"/>
<protein>
    <submittedName>
        <fullName evidence="1">Uncharacterized protein</fullName>
    </submittedName>
</protein>
<gene>
    <name evidence="1" type="ORF">SKAU_G00122610</name>
</gene>
<proteinExistence type="predicted"/>
<keyword evidence="2" id="KW-1185">Reference proteome</keyword>
<evidence type="ECO:0000313" key="1">
    <source>
        <dbReference type="EMBL" id="KAJ8363430.1"/>
    </source>
</evidence>
<dbReference type="Proteomes" id="UP001152622">
    <property type="component" value="Chromosome 4"/>
</dbReference>
<dbReference type="EMBL" id="JAINUF010000004">
    <property type="protein sequence ID" value="KAJ8363430.1"/>
    <property type="molecule type" value="Genomic_DNA"/>
</dbReference>
<sequence length="86" mass="9798">MVGQQQRSFSVQRVPQSSTCVMRCAQTAAPFSGLKKKTTLLHYRNTGLIAEQLKRLKCSHGDDNNNNSTVRTPARRKRRILEILTR</sequence>
<evidence type="ECO:0000313" key="2">
    <source>
        <dbReference type="Proteomes" id="UP001152622"/>
    </source>
</evidence>
<reference evidence="1" key="1">
    <citation type="journal article" date="2023" name="Science">
        <title>Genome structures resolve the early diversification of teleost fishes.</title>
        <authorList>
            <person name="Parey E."/>
            <person name="Louis A."/>
            <person name="Montfort J."/>
            <person name="Bouchez O."/>
            <person name="Roques C."/>
            <person name="Iampietro C."/>
            <person name="Lluch J."/>
            <person name="Castinel A."/>
            <person name="Donnadieu C."/>
            <person name="Desvignes T."/>
            <person name="Floi Bucao C."/>
            <person name="Jouanno E."/>
            <person name="Wen M."/>
            <person name="Mejri S."/>
            <person name="Dirks R."/>
            <person name="Jansen H."/>
            <person name="Henkel C."/>
            <person name="Chen W.J."/>
            <person name="Zahm M."/>
            <person name="Cabau C."/>
            <person name="Klopp C."/>
            <person name="Thompson A.W."/>
            <person name="Robinson-Rechavi M."/>
            <person name="Braasch I."/>
            <person name="Lecointre G."/>
            <person name="Bobe J."/>
            <person name="Postlethwait J.H."/>
            <person name="Berthelot C."/>
            <person name="Roest Crollius H."/>
            <person name="Guiguen Y."/>
        </authorList>
    </citation>
    <scope>NUCLEOTIDE SEQUENCE</scope>
    <source>
        <strain evidence="1">WJC10195</strain>
    </source>
</reference>
<accession>A0A9Q1FNV8</accession>
<organism evidence="1 2">
    <name type="scientific">Synaphobranchus kaupii</name>
    <name type="common">Kaup's arrowtooth eel</name>
    <dbReference type="NCBI Taxonomy" id="118154"/>
    <lineage>
        <taxon>Eukaryota</taxon>
        <taxon>Metazoa</taxon>
        <taxon>Chordata</taxon>
        <taxon>Craniata</taxon>
        <taxon>Vertebrata</taxon>
        <taxon>Euteleostomi</taxon>
        <taxon>Actinopterygii</taxon>
        <taxon>Neopterygii</taxon>
        <taxon>Teleostei</taxon>
        <taxon>Anguilliformes</taxon>
        <taxon>Synaphobranchidae</taxon>
        <taxon>Synaphobranchus</taxon>
    </lineage>
</organism>